<dbReference type="AlphaFoldDB" id="M7B7A2"/>
<dbReference type="EMBL" id="KB545463">
    <property type="protein sequence ID" value="EMP31405.1"/>
    <property type="molecule type" value="Genomic_DNA"/>
</dbReference>
<protein>
    <submittedName>
        <fullName evidence="1">Uncharacterized protein</fullName>
    </submittedName>
</protein>
<gene>
    <name evidence="1" type="ORF">UY3_11467</name>
</gene>
<accession>M7B7A2</accession>
<evidence type="ECO:0000313" key="2">
    <source>
        <dbReference type="Proteomes" id="UP000031443"/>
    </source>
</evidence>
<name>M7B7A2_CHEMY</name>
<dbReference type="Proteomes" id="UP000031443">
    <property type="component" value="Unassembled WGS sequence"/>
</dbReference>
<proteinExistence type="predicted"/>
<reference evidence="2" key="1">
    <citation type="journal article" date="2013" name="Nat. Genet.">
        <title>The draft genomes of soft-shell turtle and green sea turtle yield insights into the development and evolution of the turtle-specific body plan.</title>
        <authorList>
            <person name="Wang Z."/>
            <person name="Pascual-Anaya J."/>
            <person name="Zadissa A."/>
            <person name="Li W."/>
            <person name="Niimura Y."/>
            <person name="Huang Z."/>
            <person name="Li C."/>
            <person name="White S."/>
            <person name="Xiong Z."/>
            <person name="Fang D."/>
            <person name="Wang B."/>
            <person name="Ming Y."/>
            <person name="Chen Y."/>
            <person name="Zheng Y."/>
            <person name="Kuraku S."/>
            <person name="Pignatelli M."/>
            <person name="Herrero J."/>
            <person name="Beal K."/>
            <person name="Nozawa M."/>
            <person name="Li Q."/>
            <person name="Wang J."/>
            <person name="Zhang H."/>
            <person name="Yu L."/>
            <person name="Shigenobu S."/>
            <person name="Wang J."/>
            <person name="Liu J."/>
            <person name="Flicek P."/>
            <person name="Searle S."/>
            <person name="Wang J."/>
            <person name="Kuratani S."/>
            <person name="Yin Y."/>
            <person name="Aken B."/>
            <person name="Zhang G."/>
            <person name="Irie N."/>
        </authorList>
    </citation>
    <scope>NUCLEOTIDE SEQUENCE [LARGE SCALE GENOMIC DNA]</scope>
</reference>
<keyword evidence="2" id="KW-1185">Reference proteome</keyword>
<evidence type="ECO:0000313" key="1">
    <source>
        <dbReference type="EMBL" id="EMP31405.1"/>
    </source>
</evidence>
<sequence length="97" mass="10790">MELLEVLTDTSTLQNALMTRGVLSTMLGPGLKGASNLQLTAEWHGKVTLNGARNKAALPKNLRQRIAQYFHDSFVEISEADSHEVKESIKILFHRSD</sequence>
<organism evidence="1 2">
    <name type="scientific">Chelonia mydas</name>
    <name type="common">Green sea-turtle</name>
    <name type="synonym">Chelonia agassizi</name>
    <dbReference type="NCBI Taxonomy" id="8469"/>
    <lineage>
        <taxon>Eukaryota</taxon>
        <taxon>Metazoa</taxon>
        <taxon>Chordata</taxon>
        <taxon>Craniata</taxon>
        <taxon>Vertebrata</taxon>
        <taxon>Euteleostomi</taxon>
        <taxon>Archelosauria</taxon>
        <taxon>Testudinata</taxon>
        <taxon>Testudines</taxon>
        <taxon>Cryptodira</taxon>
        <taxon>Durocryptodira</taxon>
        <taxon>Americhelydia</taxon>
        <taxon>Chelonioidea</taxon>
        <taxon>Cheloniidae</taxon>
        <taxon>Chelonia</taxon>
    </lineage>
</organism>